<evidence type="ECO:0000256" key="1">
    <source>
        <dbReference type="SAM" id="MobiDB-lite"/>
    </source>
</evidence>
<name>A0A1S8A9K1_ROSNE</name>
<feature type="transmembrane region" description="Helical" evidence="2">
    <location>
        <begin position="95"/>
        <end position="115"/>
    </location>
</feature>
<reference evidence="3" key="1">
    <citation type="submission" date="2016-03" db="EMBL/GenBank/DDBJ databases">
        <title>Draft genome sequence of Rosellinia necatrix.</title>
        <authorList>
            <person name="Kanematsu S."/>
        </authorList>
    </citation>
    <scope>NUCLEOTIDE SEQUENCE [LARGE SCALE GENOMIC DNA]</scope>
    <source>
        <strain evidence="3">W97</strain>
    </source>
</reference>
<keyword evidence="2" id="KW-1133">Transmembrane helix</keyword>
<dbReference type="Proteomes" id="UP000054516">
    <property type="component" value="Unassembled WGS sequence"/>
</dbReference>
<evidence type="ECO:0000313" key="3">
    <source>
        <dbReference type="EMBL" id="GAW26747.1"/>
    </source>
</evidence>
<sequence>MGYGGWDGGSVSEQVFSGGGQGSRRPLSRRRHATSSLQVQTAPPAARGSCRTRCGIAAPEPRVTSFVKAHDDSVVEARKRGRTSAPSQVRQLSEVWVWATVLCWCVLQALAIHAFRRKVAS</sequence>
<keyword evidence="2" id="KW-0472">Membrane</keyword>
<accession>A0A1S8A9K1</accession>
<dbReference type="AlphaFoldDB" id="A0A1S8A9K1"/>
<keyword evidence="4" id="KW-1185">Reference proteome</keyword>
<feature type="region of interest" description="Disordered" evidence="1">
    <location>
        <begin position="1"/>
        <end position="47"/>
    </location>
</feature>
<proteinExistence type="predicted"/>
<keyword evidence="2" id="KW-0812">Transmembrane</keyword>
<dbReference type="EMBL" id="DF977492">
    <property type="protein sequence ID" value="GAW26747.1"/>
    <property type="molecule type" value="Genomic_DNA"/>
</dbReference>
<evidence type="ECO:0000313" key="4">
    <source>
        <dbReference type="Proteomes" id="UP000054516"/>
    </source>
</evidence>
<protein>
    <submittedName>
        <fullName evidence="3">Uncharacterized protein</fullName>
    </submittedName>
</protein>
<organism evidence="3">
    <name type="scientific">Rosellinia necatrix</name>
    <name type="common">White root-rot fungus</name>
    <dbReference type="NCBI Taxonomy" id="77044"/>
    <lineage>
        <taxon>Eukaryota</taxon>
        <taxon>Fungi</taxon>
        <taxon>Dikarya</taxon>
        <taxon>Ascomycota</taxon>
        <taxon>Pezizomycotina</taxon>
        <taxon>Sordariomycetes</taxon>
        <taxon>Xylariomycetidae</taxon>
        <taxon>Xylariales</taxon>
        <taxon>Xylariaceae</taxon>
        <taxon>Rosellinia</taxon>
    </lineage>
</organism>
<gene>
    <name evidence="3" type="ORF">SAMD00023353_4700280</name>
</gene>
<evidence type="ECO:0000256" key="2">
    <source>
        <dbReference type="SAM" id="Phobius"/>
    </source>
</evidence>